<name>A0A8J3X3V8_9ACTN</name>
<organism evidence="2 3">
    <name type="scientific">Planosporangium mesophilum</name>
    <dbReference type="NCBI Taxonomy" id="689768"/>
    <lineage>
        <taxon>Bacteria</taxon>
        <taxon>Bacillati</taxon>
        <taxon>Actinomycetota</taxon>
        <taxon>Actinomycetes</taxon>
        <taxon>Micromonosporales</taxon>
        <taxon>Micromonosporaceae</taxon>
        <taxon>Planosporangium</taxon>
    </lineage>
</organism>
<accession>A0A8J3X3V8</accession>
<comment type="caution">
    <text evidence="2">The sequence shown here is derived from an EMBL/GenBank/DDBJ whole genome shotgun (WGS) entry which is preliminary data.</text>
</comment>
<reference evidence="2" key="1">
    <citation type="submission" date="2021-01" db="EMBL/GenBank/DDBJ databases">
        <title>Whole genome shotgun sequence of Planosporangium mesophilum NBRC 109066.</title>
        <authorList>
            <person name="Komaki H."/>
            <person name="Tamura T."/>
        </authorList>
    </citation>
    <scope>NUCLEOTIDE SEQUENCE</scope>
    <source>
        <strain evidence="2">NBRC 109066</strain>
    </source>
</reference>
<feature type="compositionally biased region" description="Gly residues" evidence="1">
    <location>
        <begin position="56"/>
        <end position="70"/>
    </location>
</feature>
<dbReference type="EMBL" id="BOON01000061">
    <property type="protein sequence ID" value="GII25924.1"/>
    <property type="molecule type" value="Genomic_DNA"/>
</dbReference>
<feature type="region of interest" description="Disordered" evidence="1">
    <location>
        <begin position="1"/>
        <end position="104"/>
    </location>
</feature>
<protein>
    <submittedName>
        <fullName evidence="2">Uncharacterized protein</fullName>
    </submittedName>
</protein>
<proteinExistence type="predicted"/>
<evidence type="ECO:0000313" key="3">
    <source>
        <dbReference type="Proteomes" id="UP000599074"/>
    </source>
</evidence>
<feature type="compositionally biased region" description="Basic and acidic residues" evidence="1">
    <location>
        <begin position="1"/>
        <end position="16"/>
    </location>
</feature>
<dbReference type="Proteomes" id="UP000599074">
    <property type="component" value="Unassembled WGS sequence"/>
</dbReference>
<keyword evidence="3" id="KW-1185">Reference proteome</keyword>
<dbReference type="AlphaFoldDB" id="A0A8J3X3V8"/>
<gene>
    <name evidence="2" type="ORF">Pme01_55210</name>
</gene>
<evidence type="ECO:0000256" key="1">
    <source>
        <dbReference type="SAM" id="MobiDB-lite"/>
    </source>
</evidence>
<sequence>MFALTQDKESRRHGIPEDADVTPATTADTRVEPKPNTALQEAIATSDIVTEDAAGMAGGASGSSSGGSGFEGHPDSPDPDQAPTPKQMGSPHPGPEPDEAPEPM</sequence>
<evidence type="ECO:0000313" key="2">
    <source>
        <dbReference type="EMBL" id="GII25924.1"/>
    </source>
</evidence>